<dbReference type="Proteomes" id="UP000054047">
    <property type="component" value="Unassembled WGS sequence"/>
</dbReference>
<organism evidence="1 2">
    <name type="scientific">Ancylostoma duodenale</name>
    <dbReference type="NCBI Taxonomy" id="51022"/>
    <lineage>
        <taxon>Eukaryota</taxon>
        <taxon>Metazoa</taxon>
        <taxon>Ecdysozoa</taxon>
        <taxon>Nematoda</taxon>
        <taxon>Chromadorea</taxon>
        <taxon>Rhabditida</taxon>
        <taxon>Rhabditina</taxon>
        <taxon>Rhabditomorpha</taxon>
        <taxon>Strongyloidea</taxon>
        <taxon>Ancylostomatidae</taxon>
        <taxon>Ancylostomatinae</taxon>
        <taxon>Ancylostoma</taxon>
    </lineage>
</organism>
<proteinExistence type="predicted"/>
<dbReference type="OrthoDB" id="5848222at2759"/>
<evidence type="ECO:0000313" key="2">
    <source>
        <dbReference type="Proteomes" id="UP000054047"/>
    </source>
</evidence>
<reference evidence="1 2" key="1">
    <citation type="submission" date="2013-12" db="EMBL/GenBank/DDBJ databases">
        <title>Draft genome of the parsitic nematode Ancylostoma duodenale.</title>
        <authorList>
            <person name="Mitreva M."/>
        </authorList>
    </citation>
    <scope>NUCLEOTIDE SEQUENCE [LARGE SCALE GENOMIC DNA]</scope>
    <source>
        <strain evidence="1 2">Zhejiang</strain>
    </source>
</reference>
<name>A0A0C2DHR0_9BILA</name>
<dbReference type="EMBL" id="KN726145">
    <property type="protein sequence ID" value="KIH69503.1"/>
    <property type="molecule type" value="Genomic_DNA"/>
</dbReference>
<gene>
    <name evidence="1" type="ORF">ANCDUO_00142</name>
</gene>
<dbReference type="AlphaFoldDB" id="A0A0C2DHR0"/>
<sequence length="92" mass="10632">MLSWMGGIARLEHTCNQNIRQRFGADAKAEKPREARLRWYSHVLRAANDGVCKATMSADLKVVAIHRDQTNDRPKWRLGISRADPAYKRDKR</sequence>
<accession>A0A0C2DHR0</accession>
<keyword evidence="2" id="KW-1185">Reference proteome</keyword>
<protein>
    <submittedName>
        <fullName evidence="1">Uncharacterized protein</fullName>
    </submittedName>
</protein>
<evidence type="ECO:0000313" key="1">
    <source>
        <dbReference type="EMBL" id="KIH69503.1"/>
    </source>
</evidence>